<evidence type="ECO:0000259" key="1">
    <source>
        <dbReference type="PROSITE" id="PS50837"/>
    </source>
</evidence>
<dbReference type="InterPro" id="IPR007111">
    <property type="entry name" value="NACHT_NTPase"/>
</dbReference>
<evidence type="ECO:0000313" key="3">
    <source>
        <dbReference type="Proteomes" id="UP000217895"/>
    </source>
</evidence>
<evidence type="ECO:0000313" key="2">
    <source>
        <dbReference type="EMBL" id="BAY59930.1"/>
    </source>
</evidence>
<name>A0A1Z4JTC4_LEPBY</name>
<dbReference type="PROSITE" id="PS50837">
    <property type="entry name" value="NACHT"/>
    <property type="match status" value="1"/>
</dbReference>
<dbReference type="InterPro" id="IPR027417">
    <property type="entry name" value="P-loop_NTPase"/>
</dbReference>
<dbReference type="Proteomes" id="UP000217895">
    <property type="component" value="Plasmid Plasmid2 dna"/>
</dbReference>
<dbReference type="Pfam" id="PF22727">
    <property type="entry name" value="NCH2"/>
    <property type="match status" value="1"/>
</dbReference>
<dbReference type="EMBL" id="AP018205">
    <property type="protein sequence ID" value="BAY59930.1"/>
    <property type="molecule type" value="Genomic_DNA"/>
</dbReference>
<organism evidence="2 3">
    <name type="scientific">Leptolyngbya boryana NIES-2135</name>
    <dbReference type="NCBI Taxonomy" id="1973484"/>
    <lineage>
        <taxon>Bacteria</taxon>
        <taxon>Bacillati</taxon>
        <taxon>Cyanobacteriota</taxon>
        <taxon>Cyanophyceae</taxon>
        <taxon>Leptolyngbyales</taxon>
        <taxon>Leptolyngbyaceae</taxon>
        <taxon>Leptolyngbya group</taxon>
        <taxon>Leptolyngbya</taxon>
    </lineage>
</organism>
<keyword evidence="3" id="KW-1185">Reference proteome</keyword>
<dbReference type="PANTHER" id="PTHR46844">
    <property type="entry name" value="SLR5058 PROTEIN"/>
    <property type="match status" value="1"/>
</dbReference>
<feature type="domain" description="NACHT" evidence="1">
    <location>
        <begin position="197"/>
        <end position="323"/>
    </location>
</feature>
<gene>
    <name evidence="2" type="ORF">NIES2135_68070</name>
</gene>
<proteinExistence type="predicted"/>
<dbReference type="Gene3D" id="3.40.50.300">
    <property type="entry name" value="P-loop containing nucleotide triphosphate hydrolases"/>
    <property type="match status" value="1"/>
</dbReference>
<geneLocation type="plasmid" evidence="2">
    <name>plasmid2</name>
</geneLocation>
<dbReference type="Pfam" id="PF05729">
    <property type="entry name" value="NACHT"/>
    <property type="match status" value="1"/>
</dbReference>
<protein>
    <recommendedName>
        <fullName evidence="1">NACHT domain-containing protein</fullName>
    </recommendedName>
</protein>
<reference evidence="2 3" key="1">
    <citation type="submission" date="2017-06" db="EMBL/GenBank/DDBJ databases">
        <title>Genome sequencing of cyanobaciteial culture collection at National Institute for Environmental Studies (NIES).</title>
        <authorList>
            <person name="Hirose Y."/>
            <person name="Shimura Y."/>
            <person name="Fujisawa T."/>
            <person name="Nakamura Y."/>
            <person name="Kawachi M."/>
        </authorList>
    </citation>
    <scope>NUCLEOTIDE SEQUENCE [LARGE SCALE GENOMIC DNA]</scope>
    <source>
        <strain evidence="2 3">NIES-2135</strain>
        <plasmid evidence="3">Plasmid Plasmid2 dna</plasmid>
    </source>
</reference>
<dbReference type="SUPFAM" id="SSF52540">
    <property type="entry name" value="P-loop containing nucleoside triphosphate hydrolases"/>
    <property type="match status" value="1"/>
</dbReference>
<dbReference type="PANTHER" id="PTHR46844:SF1">
    <property type="entry name" value="SLR5058 PROTEIN"/>
    <property type="match status" value="1"/>
</dbReference>
<keyword evidence="2" id="KW-0614">Plasmid</keyword>
<accession>A0A1Z4JTC4</accession>
<sequence length="812" mass="93242">MSARVQVEPVVFERMREAYSRDFAGSPIKLAKALDRHEKDQSEFGGQHLIAERTIYNFFSTKEPPKVLLRTLNYLCLVLLKYDSYEEARKQLAGESKPATSSSNSRSLNLLEDWLLPYREKVEQKCSTIRILDMTQPVNLEAIFAQVNILEESRRQKQRSLEQVLKISPSADQSVERVKAQLPEKTISGLEAVGQYRKLLILGKPGAGKTTFLRHLSLKCLSEEGLTEEVEKSALPIYIPLKEFSEDDSRPSLINAITQEVADTIPDSGISFETWLKEGRCLILLDALDEILTTEVDRVYRTIDDLIRRYPKNQFIITCRTEASTYIFKDFTVVEMADFNEEQTARLVENWFENRSKPELGQEFLKRTKETPAIAELASNPLLLTNLCLVFEDYYALPNNLNGLLDDAVEIFLRRWDSTRRIARRVTSQDKLSPSRRLDLFSEIAYHAFREDPKRYGWYKWELDRLIHEFIQDVDGVSPKTIDIDVKALLEDIESNNGLLVRQAKDLYTFSHLTFHEFFTARYIAGSFDPDLVREIVKEHLTDRQWHEVFIILAGRLTKADDLLKQIFSHANTLIASSKALQQMLSWLDKVTTESNVSSSSWRAGYLAIDLDITLYIENAIKIDRTLAQKLSTTLRAFNKREERIISRTPKADIELSLGAIHAIAADYASNTNQDISEFNDYNRSFLGIRETFDLESKLQSIIQVAEENDYADLVEELLTLEADLPKNDSPKLAWNEWANELQAIMLRQLDVGYEISLSEQDIKALEDYLYTCNLLLECIQAGSRSSRSLRDLVIDSILLPHVNIPEQMIAC</sequence>
<dbReference type="AlphaFoldDB" id="A0A1Z4JTC4"/>
<dbReference type="InterPro" id="IPR054501">
    <property type="entry name" value="NCH2"/>
</dbReference>